<reference evidence="12" key="1">
    <citation type="submission" date="2021-02" db="EMBL/GenBank/DDBJ databases">
        <authorList>
            <person name="Nowell W R."/>
        </authorList>
    </citation>
    <scope>NUCLEOTIDE SEQUENCE</scope>
</reference>
<protein>
    <recommendedName>
        <fullName evidence="11">Cadherin domain-containing protein</fullName>
    </recommendedName>
</protein>
<dbReference type="InterPro" id="IPR020894">
    <property type="entry name" value="Cadherin_CS"/>
</dbReference>
<dbReference type="Proteomes" id="UP000663870">
    <property type="component" value="Unassembled WGS sequence"/>
</dbReference>
<dbReference type="InterPro" id="IPR002126">
    <property type="entry name" value="Cadherin-like_dom"/>
</dbReference>
<dbReference type="PROSITE" id="PS00232">
    <property type="entry name" value="CADHERIN_1"/>
    <property type="match status" value="1"/>
</dbReference>
<evidence type="ECO:0000256" key="10">
    <source>
        <dbReference type="SAM" id="SignalP"/>
    </source>
</evidence>
<evidence type="ECO:0000313" key="14">
    <source>
        <dbReference type="Proteomes" id="UP000663854"/>
    </source>
</evidence>
<evidence type="ECO:0000313" key="12">
    <source>
        <dbReference type="EMBL" id="CAF1569265.1"/>
    </source>
</evidence>
<name>A0A815YDY5_9BILA</name>
<comment type="subcellular location">
    <subcellularLocation>
        <location evidence="1">Membrane</location>
        <topology evidence="1">Single-pass membrane protein</topology>
    </subcellularLocation>
</comment>
<proteinExistence type="predicted"/>
<dbReference type="InterPro" id="IPR050174">
    <property type="entry name" value="Protocadherin/Cadherin-CA"/>
</dbReference>
<evidence type="ECO:0000256" key="2">
    <source>
        <dbReference type="ARBA" id="ARBA00022692"/>
    </source>
</evidence>
<dbReference type="Pfam" id="PF08266">
    <property type="entry name" value="Cadherin_2"/>
    <property type="match status" value="1"/>
</dbReference>
<feature type="domain" description="Cadherin" evidence="11">
    <location>
        <begin position="241"/>
        <end position="345"/>
    </location>
</feature>
<gene>
    <name evidence="13" type="ORF">JXQ802_LOCUS59103</name>
    <name evidence="12" type="ORF">PYM288_LOCUS42451</name>
</gene>
<dbReference type="FunFam" id="2.60.40.60:FF:000002">
    <property type="entry name" value="Protocadherin alpha 2"/>
    <property type="match status" value="1"/>
</dbReference>
<evidence type="ECO:0000256" key="4">
    <source>
        <dbReference type="ARBA" id="ARBA00022837"/>
    </source>
</evidence>
<comment type="caution">
    <text evidence="12">The sequence shown here is derived from an EMBL/GenBank/DDBJ whole genome shotgun (WGS) entry which is preliminary data.</text>
</comment>
<dbReference type="AlphaFoldDB" id="A0A815YDY5"/>
<dbReference type="Proteomes" id="UP000663854">
    <property type="component" value="Unassembled WGS sequence"/>
</dbReference>
<evidence type="ECO:0000256" key="1">
    <source>
        <dbReference type="ARBA" id="ARBA00004167"/>
    </source>
</evidence>
<dbReference type="SUPFAM" id="SSF49313">
    <property type="entry name" value="Cadherin-like"/>
    <property type="match status" value="3"/>
</dbReference>
<feature type="non-terminal residue" evidence="12">
    <location>
        <position position="345"/>
    </location>
</feature>
<evidence type="ECO:0000256" key="6">
    <source>
        <dbReference type="ARBA" id="ARBA00022989"/>
    </source>
</evidence>
<feature type="chain" id="PRO_5036412525" description="Cadherin domain-containing protein" evidence="10">
    <location>
        <begin position="19"/>
        <end position="345"/>
    </location>
</feature>
<sequence>MYVIQFLLFLFFLTPINTAIQRLTPISLNEQSSIGTSIYDLSRVYSSSSNLYKFSFLSDSSPHNSFFIIDSLTGRISIKRMIDREELCQTHICNCERCILTLEIIASSQTIDILSLDITIININDNQPMFPVSTFHIRLSENSDIGYISSFPSATDLDYQDHVEYRIVSYDELNDQELFETFSIVNLHTKNQLGLRLLKSLDREKRNLYKMKVLASDSELTGQLLLDIHILDSNDNVPKFEHEQYYIKLQENTPINTDILHIHAYDNDEGLNSLINYTIITNNPLSLFPFEINTTTGIIKLIHLLDYEQETNYRFNVRACDNGPDAINVYTQVQIDILDVNDCPP</sequence>
<dbReference type="SMART" id="SM00112">
    <property type="entry name" value="CA"/>
    <property type="match status" value="3"/>
</dbReference>
<dbReference type="InterPro" id="IPR013164">
    <property type="entry name" value="Cadherin_N"/>
</dbReference>
<keyword evidence="15" id="KW-1185">Reference proteome</keyword>
<dbReference type="EMBL" id="CAJNOL010018138">
    <property type="protein sequence ID" value="CAF1680672.1"/>
    <property type="molecule type" value="Genomic_DNA"/>
</dbReference>
<evidence type="ECO:0000256" key="9">
    <source>
        <dbReference type="PROSITE-ProRule" id="PRU00043"/>
    </source>
</evidence>
<dbReference type="CDD" id="cd11304">
    <property type="entry name" value="Cadherin_repeat"/>
    <property type="match status" value="3"/>
</dbReference>
<keyword evidence="4 9" id="KW-0106">Calcium</keyword>
<feature type="domain" description="Cadherin" evidence="11">
    <location>
        <begin position="20"/>
        <end position="130"/>
    </location>
</feature>
<keyword evidence="7" id="KW-0472">Membrane</keyword>
<evidence type="ECO:0000256" key="7">
    <source>
        <dbReference type="ARBA" id="ARBA00023136"/>
    </source>
</evidence>
<dbReference type="GO" id="GO:0005509">
    <property type="term" value="F:calcium ion binding"/>
    <property type="evidence" value="ECO:0007669"/>
    <property type="project" value="UniProtKB-UniRule"/>
</dbReference>
<keyword evidence="5" id="KW-0130">Cell adhesion</keyword>
<dbReference type="Gene3D" id="2.60.40.60">
    <property type="entry name" value="Cadherins"/>
    <property type="match status" value="3"/>
</dbReference>
<accession>A0A815YDY5</accession>
<organism evidence="12 14">
    <name type="scientific">Rotaria sordida</name>
    <dbReference type="NCBI Taxonomy" id="392033"/>
    <lineage>
        <taxon>Eukaryota</taxon>
        <taxon>Metazoa</taxon>
        <taxon>Spiralia</taxon>
        <taxon>Gnathifera</taxon>
        <taxon>Rotifera</taxon>
        <taxon>Eurotatoria</taxon>
        <taxon>Bdelloidea</taxon>
        <taxon>Philodinida</taxon>
        <taxon>Philodinidae</taxon>
        <taxon>Rotaria</taxon>
    </lineage>
</organism>
<keyword evidence="10" id="KW-0732">Signal</keyword>
<evidence type="ECO:0000256" key="3">
    <source>
        <dbReference type="ARBA" id="ARBA00022737"/>
    </source>
</evidence>
<evidence type="ECO:0000256" key="5">
    <source>
        <dbReference type="ARBA" id="ARBA00022889"/>
    </source>
</evidence>
<dbReference type="PROSITE" id="PS50268">
    <property type="entry name" value="CADHERIN_2"/>
    <property type="match status" value="3"/>
</dbReference>
<dbReference type="GO" id="GO:0007156">
    <property type="term" value="P:homophilic cell adhesion via plasma membrane adhesion molecules"/>
    <property type="evidence" value="ECO:0007669"/>
    <property type="project" value="InterPro"/>
</dbReference>
<evidence type="ECO:0000313" key="13">
    <source>
        <dbReference type="EMBL" id="CAF1680672.1"/>
    </source>
</evidence>
<keyword evidence="6" id="KW-1133">Transmembrane helix</keyword>
<dbReference type="PANTHER" id="PTHR24028">
    <property type="entry name" value="CADHERIN-87A"/>
    <property type="match status" value="1"/>
</dbReference>
<dbReference type="GO" id="GO:0005886">
    <property type="term" value="C:plasma membrane"/>
    <property type="evidence" value="ECO:0007669"/>
    <property type="project" value="InterPro"/>
</dbReference>
<dbReference type="PRINTS" id="PR00205">
    <property type="entry name" value="CADHERIN"/>
</dbReference>
<dbReference type="EMBL" id="CAJNOH010016189">
    <property type="protein sequence ID" value="CAF1569265.1"/>
    <property type="molecule type" value="Genomic_DNA"/>
</dbReference>
<evidence type="ECO:0000313" key="15">
    <source>
        <dbReference type="Proteomes" id="UP000663870"/>
    </source>
</evidence>
<dbReference type="InterPro" id="IPR015919">
    <property type="entry name" value="Cadherin-like_sf"/>
</dbReference>
<evidence type="ECO:0000256" key="8">
    <source>
        <dbReference type="ARBA" id="ARBA00023180"/>
    </source>
</evidence>
<feature type="domain" description="Cadherin" evidence="11">
    <location>
        <begin position="131"/>
        <end position="240"/>
    </location>
</feature>
<feature type="signal peptide" evidence="10">
    <location>
        <begin position="1"/>
        <end position="18"/>
    </location>
</feature>
<dbReference type="PANTHER" id="PTHR24028:SF146">
    <property type="entry name" value="CADHERIN 96CB, ISOFORM D-RELATED"/>
    <property type="match status" value="1"/>
</dbReference>
<keyword evidence="3" id="KW-0677">Repeat</keyword>
<keyword evidence="2" id="KW-0812">Transmembrane</keyword>
<keyword evidence="8" id="KW-0325">Glycoprotein</keyword>
<dbReference type="Pfam" id="PF00028">
    <property type="entry name" value="Cadherin"/>
    <property type="match status" value="2"/>
</dbReference>
<evidence type="ECO:0000259" key="11">
    <source>
        <dbReference type="PROSITE" id="PS50268"/>
    </source>
</evidence>